<protein>
    <submittedName>
        <fullName evidence="3">RlpA-like double-psi beta-barrel-protein domain-containing protein-containing protein</fullName>
    </submittedName>
</protein>
<accession>A0A9P5PNU3</accession>
<feature type="compositionally biased region" description="Low complexity" evidence="2">
    <location>
        <begin position="246"/>
        <end position="281"/>
    </location>
</feature>
<dbReference type="CDD" id="cd22191">
    <property type="entry name" value="DPBB_RlpA_EXP_N-like"/>
    <property type="match status" value="1"/>
</dbReference>
<dbReference type="Proteomes" id="UP000772434">
    <property type="component" value="Unassembled WGS sequence"/>
</dbReference>
<evidence type="ECO:0000256" key="1">
    <source>
        <dbReference type="ARBA" id="ARBA00022729"/>
    </source>
</evidence>
<keyword evidence="1" id="KW-0732">Signal</keyword>
<keyword evidence="4" id="KW-1185">Reference proteome</keyword>
<gene>
    <name evidence="3" type="ORF">BDP27DRAFT_1332226</name>
</gene>
<dbReference type="InterPro" id="IPR051477">
    <property type="entry name" value="Expansin_CellWall"/>
</dbReference>
<evidence type="ECO:0000313" key="4">
    <source>
        <dbReference type="Proteomes" id="UP000772434"/>
    </source>
</evidence>
<dbReference type="Gene3D" id="2.40.40.10">
    <property type="entry name" value="RlpA-like domain"/>
    <property type="match status" value="1"/>
</dbReference>
<evidence type="ECO:0000256" key="2">
    <source>
        <dbReference type="SAM" id="MobiDB-lite"/>
    </source>
</evidence>
<feature type="region of interest" description="Disordered" evidence="2">
    <location>
        <begin position="224"/>
        <end position="281"/>
    </location>
</feature>
<dbReference type="OrthoDB" id="623670at2759"/>
<reference evidence="3" key="1">
    <citation type="submission" date="2020-11" db="EMBL/GenBank/DDBJ databases">
        <authorList>
            <consortium name="DOE Joint Genome Institute"/>
            <person name="Ahrendt S."/>
            <person name="Riley R."/>
            <person name="Andreopoulos W."/>
            <person name="Labutti K."/>
            <person name="Pangilinan J."/>
            <person name="Ruiz-Duenas F.J."/>
            <person name="Barrasa J.M."/>
            <person name="Sanchez-Garcia M."/>
            <person name="Camarero S."/>
            <person name="Miyauchi S."/>
            <person name="Serrano A."/>
            <person name="Linde D."/>
            <person name="Babiker R."/>
            <person name="Drula E."/>
            <person name="Ayuso-Fernandez I."/>
            <person name="Pacheco R."/>
            <person name="Padilla G."/>
            <person name="Ferreira P."/>
            <person name="Barriuso J."/>
            <person name="Kellner H."/>
            <person name="Castanera R."/>
            <person name="Alfaro M."/>
            <person name="Ramirez L."/>
            <person name="Pisabarro A.G."/>
            <person name="Kuo A."/>
            <person name="Tritt A."/>
            <person name="Lipzen A."/>
            <person name="He G."/>
            <person name="Yan M."/>
            <person name="Ng V."/>
            <person name="Cullen D."/>
            <person name="Martin F."/>
            <person name="Rosso M.-N."/>
            <person name="Henrissat B."/>
            <person name="Hibbett D."/>
            <person name="Martinez A.T."/>
            <person name="Grigoriev I.V."/>
        </authorList>
    </citation>
    <scope>NUCLEOTIDE SEQUENCE</scope>
    <source>
        <strain evidence="3">AH 40177</strain>
    </source>
</reference>
<evidence type="ECO:0000313" key="3">
    <source>
        <dbReference type="EMBL" id="KAF9065300.1"/>
    </source>
</evidence>
<organism evidence="3 4">
    <name type="scientific">Rhodocollybia butyracea</name>
    <dbReference type="NCBI Taxonomy" id="206335"/>
    <lineage>
        <taxon>Eukaryota</taxon>
        <taxon>Fungi</taxon>
        <taxon>Dikarya</taxon>
        <taxon>Basidiomycota</taxon>
        <taxon>Agaricomycotina</taxon>
        <taxon>Agaricomycetes</taxon>
        <taxon>Agaricomycetidae</taxon>
        <taxon>Agaricales</taxon>
        <taxon>Marasmiineae</taxon>
        <taxon>Omphalotaceae</taxon>
        <taxon>Rhodocollybia</taxon>
    </lineage>
</organism>
<dbReference type="EMBL" id="JADNRY010000106">
    <property type="protein sequence ID" value="KAF9065300.1"/>
    <property type="molecule type" value="Genomic_DNA"/>
</dbReference>
<proteinExistence type="predicted"/>
<dbReference type="AlphaFoldDB" id="A0A9P5PNU3"/>
<feature type="compositionally biased region" description="Low complexity" evidence="2">
    <location>
        <begin position="224"/>
        <end position="237"/>
    </location>
</feature>
<dbReference type="PANTHER" id="PTHR31836:SF28">
    <property type="entry name" value="SRCR DOMAIN-CONTAINING PROTEIN-RELATED"/>
    <property type="match status" value="1"/>
</dbReference>
<dbReference type="InterPro" id="IPR036908">
    <property type="entry name" value="RlpA-like_sf"/>
</dbReference>
<dbReference type="SUPFAM" id="SSF50685">
    <property type="entry name" value="Barwin-like endoglucanases"/>
    <property type="match status" value="1"/>
</dbReference>
<dbReference type="PANTHER" id="PTHR31836">
    <property type="match status" value="1"/>
</dbReference>
<sequence>METNLGKFPIILCSCFQRVVNLLPFNQLALGDPKFCYNRPLSSTRRSAAHSLYTTPKPPLELSTKLLEMPILSCRILLWLILSLCSLNLTSASHDKDSVLHLRHISNAKRESANFRRSTSLEKRFDDARFTFFADGLGACGITNSPSDFIVALNSAQYGNGEFCFQMITITVGSQTTQAQITDECPGCPFGGLDFSEGLFQFFSPLSVGVLTGSWDFVSASATSTTPTSTFTPTSTSTPPPPPPSTTSTQVSTSSSSSSSLSSSTFSTSTTSTASSTPTPTVNSGVFGLAEEAVIQMAGLAIAASK</sequence>
<name>A0A9P5PNU3_9AGAR</name>
<comment type="caution">
    <text evidence="3">The sequence shown here is derived from an EMBL/GenBank/DDBJ whole genome shotgun (WGS) entry which is preliminary data.</text>
</comment>